<comment type="caution">
    <text evidence="1">The sequence shown here is derived from an EMBL/GenBank/DDBJ whole genome shotgun (WGS) entry which is preliminary data.</text>
</comment>
<dbReference type="AlphaFoldDB" id="A0A1X0QAJ9"/>
<evidence type="ECO:0000313" key="2">
    <source>
        <dbReference type="Proteomes" id="UP000192356"/>
    </source>
</evidence>
<proteinExistence type="predicted"/>
<evidence type="ECO:0000313" key="1">
    <source>
        <dbReference type="EMBL" id="ORD96778.1"/>
    </source>
</evidence>
<dbReference type="EMBL" id="LVKB01000062">
    <property type="protein sequence ID" value="ORD96778.1"/>
    <property type="molecule type" value="Genomic_DNA"/>
</dbReference>
<sequence>MIFYNKPGIIFTLREKNIKCSLNDKFNMIVHSNLTCVIDDLVHDIGFVIPIDYLSFIKSINVTNNLETDLKRLFIFKDKDDCSRLKEYVCSHKRGVLVKHKFFN</sequence>
<protein>
    <submittedName>
        <fullName evidence="1">Uncharacterized protein</fullName>
    </submittedName>
</protein>
<dbReference type="Proteomes" id="UP000192356">
    <property type="component" value="Unassembled WGS sequence"/>
</dbReference>
<dbReference type="VEuPathDB" id="MicrosporidiaDB:HERIO_1320"/>
<name>A0A1X0QAJ9_9MICR</name>
<keyword evidence="2" id="KW-1185">Reference proteome</keyword>
<accession>A0A1X0QAJ9</accession>
<dbReference type="OrthoDB" id="2195425at2759"/>
<organism evidence="1 2">
    <name type="scientific">Hepatospora eriocheir</name>
    <dbReference type="NCBI Taxonomy" id="1081669"/>
    <lineage>
        <taxon>Eukaryota</taxon>
        <taxon>Fungi</taxon>
        <taxon>Fungi incertae sedis</taxon>
        <taxon>Microsporidia</taxon>
        <taxon>Hepatosporidae</taxon>
        <taxon>Hepatospora</taxon>
    </lineage>
</organism>
<reference evidence="1 2" key="1">
    <citation type="journal article" date="2017" name="Environ. Microbiol.">
        <title>Decay of the glycolytic pathway and adaptation to intranuclear parasitism within Enterocytozoonidae microsporidia.</title>
        <authorList>
            <person name="Wiredu Boakye D."/>
            <person name="Jaroenlak P."/>
            <person name="Prachumwat A."/>
            <person name="Williams T.A."/>
            <person name="Bateman K.S."/>
            <person name="Itsathitphaisarn O."/>
            <person name="Sritunyalucksana K."/>
            <person name="Paszkiewicz K.H."/>
            <person name="Moore K.A."/>
            <person name="Stentiford G.D."/>
            <person name="Williams B.A."/>
        </authorList>
    </citation>
    <scope>NUCLEOTIDE SEQUENCE [LARGE SCALE GENOMIC DNA]</scope>
    <source>
        <strain evidence="1 2">GB1</strain>
    </source>
</reference>
<gene>
    <name evidence="1" type="ORF">HERIO_1320</name>
</gene>